<feature type="binding site" evidence="12">
    <location>
        <begin position="39"/>
        <end position="43"/>
    </location>
    <ligand>
        <name>substrate</name>
    </ligand>
</feature>
<comment type="subunit">
    <text evidence="12">Homodimer.</text>
</comment>
<dbReference type="SUPFAM" id="SSF53613">
    <property type="entry name" value="Ribokinase-like"/>
    <property type="match status" value="1"/>
</dbReference>
<dbReference type="PRINTS" id="PR00990">
    <property type="entry name" value="RIBOKINASE"/>
</dbReference>
<evidence type="ECO:0000256" key="1">
    <source>
        <dbReference type="ARBA" id="ARBA00005380"/>
    </source>
</evidence>
<keyword evidence="4 12" id="KW-0808">Transferase</keyword>
<dbReference type="AlphaFoldDB" id="A0A9D2P3P1"/>
<dbReference type="InterPro" id="IPR017583">
    <property type="entry name" value="Tagatose/fructose_Pkinase"/>
</dbReference>
<dbReference type="GO" id="GO:0005524">
    <property type="term" value="F:ATP binding"/>
    <property type="evidence" value="ECO:0007669"/>
    <property type="project" value="UniProtKB-UniRule"/>
</dbReference>
<comment type="activity regulation">
    <text evidence="12">Activated by a monovalent cation that binds near, but not in, the active site. The most likely occupant of the site in vivo is potassium. Ion binding induces a conformational change that may alter substrate affinity.</text>
</comment>
<dbReference type="EC" id="2.7.1.15" evidence="2 12"/>
<comment type="subcellular location">
    <subcellularLocation>
        <location evidence="12">Cytoplasm</location>
    </subcellularLocation>
</comment>
<dbReference type="Gene3D" id="3.40.1190.20">
    <property type="match status" value="1"/>
</dbReference>
<feature type="active site" description="Proton acceptor" evidence="12">
    <location>
        <position position="253"/>
    </location>
</feature>
<comment type="pathway">
    <text evidence="12">Carbohydrate metabolism; D-ribose degradation; D-ribose 5-phosphate from beta-D-ribopyranose: step 2/2.</text>
</comment>
<dbReference type="HAMAP" id="MF_01987">
    <property type="entry name" value="Ribokinase"/>
    <property type="match status" value="1"/>
</dbReference>
<dbReference type="InterPro" id="IPR011877">
    <property type="entry name" value="Ribokinase"/>
</dbReference>
<keyword evidence="11 12" id="KW-0119">Carbohydrate metabolism</keyword>
<feature type="domain" description="Carbohydrate kinase PfkB" evidence="14">
    <location>
        <begin position="1"/>
        <end position="295"/>
    </location>
</feature>
<feature type="binding site" evidence="12">
    <location>
        <position position="253"/>
    </location>
    <ligand>
        <name>substrate</name>
    </ligand>
</feature>
<feature type="binding site" evidence="12">
    <location>
        <position position="140"/>
    </location>
    <ligand>
        <name>substrate</name>
    </ligand>
</feature>
<feature type="binding site" evidence="12">
    <location>
        <position position="292"/>
    </location>
    <ligand>
        <name>K(+)</name>
        <dbReference type="ChEBI" id="CHEBI:29103"/>
    </ligand>
</feature>
<dbReference type="GO" id="GO:0005829">
    <property type="term" value="C:cytosol"/>
    <property type="evidence" value="ECO:0007669"/>
    <property type="project" value="TreeGrafter"/>
</dbReference>
<evidence type="ECO:0000256" key="3">
    <source>
        <dbReference type="ARBA" id="ARBA00016943"/>
    </source>
</evidence>
<protein>
    <recommendedName>
        <fullName evidence="3 12">Ribokinase</fullName>
        <shortName evidence="12">RK</shortName>
        <ecNumber evidence="2 12">2.7.1.15</ecNumber>
    </recommendedName>
</protein>
<dbReference type="Proteomes" id="UP000823895">
    <property type="component" value="Unassembled WGS sequence"/>
</dbReference>
<keyword evidence="12" id="KW-0963">Cytoplasm</keyword>
<dbReference type="Pfam" id="PF00294">
    <property type="entry name" value="PfkB"/>
    <property type="match status" value="1"/>
</dbReference>
<dbReference type="InterPro" id="IPR002173">
    <property type="entry name" value="Carboh/pur_kinase_PfkB_CS"/>
</dbReference>
<dbReference type="GO" id="GO:0009024">
    <property type="term" value="F:tagatose-6-phosphate kinase activity"/>
    <property type="evidence" value="ECO:0007669"/>
    <property type="project" value="UniProtKB-EC"/>
</dbReference>
<evidence type="ECO:0000256" key="6">
    <source>
        <dbReference type="ARBA" id="ARBA00022741"/>
    </source>
</evidence>
<keyword evidence="8 12" id="KW-0067">ATP-binding</keyword>
<gene>
    <name evidence="12 15" type="primary">rbsK</name>
    <name evidence="15" type="ORF">H9756_08345</name>
</gene>
<feature type="binding site" evidence="12">
    <location>
        <position position="185"/>
    </location>
    <ligand>
        <name>ATP</name>
        <dbReference type="ChEBI" id="CHEBI:30616"/>
    </ligand>
</feature>
<reference evidence="15" key="2">
    <citation type="submission" date="2021-04" db="EMBL/GenBank/DDBJ databases">
        <authorList>
            <person name="Gilroy R."/>
        </authorList>
    </citation>
    <scope>NUCLEOTIDE SEQUENCE</scope>
    <source>
        <strain evidence="15">CHK165-2605</strain>
    </source>
</reference>
<evidence type="ECO:0000256" key="8">
    <source>
        <dbReference type="ARBA" id="ARBA00022840"/>
    </source>
</evidence>
<evidence type="ECO:0000256" key="13">
    <source>
        <dbReference type="PIRNR" id="PIRNR000535"/>
    </source>
</evidence>
<comment type="similarity">
    <text evidence="1">Belongs to the carbohydrate kinase pfkB family.</text>
</comment>
<evidence type="ECO:0000313" key="16">
    <source>
        <dbReference type="Proteomes" id="UP000823895"/>
    </source>
</evidence>
<dbReference type="InterPro" id="IPR011611">
    <property type="entry name" value="PfkB_dom"/>
</dbReference>
<dbReference type="PANTHER" id="PTHR10584:SF166">
    <property type="entry name" value="RIBOKINASE"/>
    <property type="match status" value="1"/>
</dbReference>
<evidence type="ECO:0000256" key="2">
    <source>
        <dbReference type="ARBA" id="ARBA00012035"/>
    </source>
</evidence>
<evidence type="ECO:0000313" key="15">
    <source>
        <dbReference type="EMBL" id="HJC43671.1"/>
    </source>
</evidence>
<organism evidence="15 16">
    <name type="scientific">Candidatus Mediterraneibacter gallistercoris</name>
    <dbReference type="NCBI Taxonomy" id="2838671"/>
    <lineage>
        <taxon>Bacteria</taxon>
        <taxon>Bacillati</taxon>
        <taxon>Bacillota</taxon>
        <taxon>Clostridia</taxon>
        <taxon>Lachnospirales</taxon>
        <taxon>Lachnospiraceae</taxon>
        <taxon>Mediterraneibacter</taxon>
    </lineage>
</organism>
<evidence type="ECO:0000256" key="4">
    <source>
        <dbReference type="ARBA" id="ARBA00022679"/>
    </source>
</evidence>
<comment type="catalytic activity">
    <reaction evidence="12">
        <text>D-ribose + ATP = D-ribose 5-phosphate + ADP + H(+)</text>
        <dbReference type="Rhea" id="RHEA:13697"/>
        <dbReference type="ChEBI" id="CHEBI:15378"/>
        <dbReference type="ChEBI" id="CHEBI:30616"/>
        <dbReference type="ChEBI" id="CHEBI:47013"/>
        <dbReference type="ChEBI" id="CHEBI:78346"/>
        <dbReference type="ChEBI" id="CHEBI:456216"/>
        <dbReference type="EC" id="2.7.1.15"/>
    </reaction>
</comment>
<evidence type="ECO:0000259" key="14">
    <source>
        <dbReference type="Pfam" id="PF00294"/>
    </source>
</evidence>
<name>A0A9D2P3P1_9FIRM</name>
<dbReference type="GO" id="GO:0019303">
    <property type="term" value="P:D-ribose catabolic process"/>
    <property type="evidence" value="ECO:0007669"/>
    <property type="project" value="UniProtKB-UniRule"/>
</dbReference>
<dbReference type="PROSITE" id="PS00584">
    <property type="entry name" value="PFKB_KINASES_2"/>
    <property type="match status" value="1"/>
</dbReference>
<dbReference type="PIRSF" id="PIRSF000535">
    <property type="entry name" value="1PFK/6PFK/LacC"/>
    <property type="match status" value="1"/>
</dbReference>
<dbReference type="InterPro" id="IPR029056">
    <property type="entry name" value="Ribokinase-like"/>
</dbReference>
<reference evidence="15" key="1">
    <citation type="journal article" date="2021" name="PeerJ">
        <title>Extensive microbial diversity within the chicken gut microbiome revealed by metagenomics and culture.</title>
        <authorList>
            <person name="Gilroy R."/>
            <person name="Ravi A."/>
            <person name="Getino M."/>
            <person name="Pursley I."/>
            <person name="Horton D.L."/>
            <person name="Alikhan N.F."/>
            <person name="Baker D."/>
            <person name="Gharbi K."/>
            <person name="Hall N."/>
            <person name="Watson M."/>
            <person name="Adriaenssens E.M."/>
            <person name="Foster-Nyarko E."/>
            <person name="Jarju S."/>
            <person name="Secka A."/>
            <person name="Antonio M."/>
            <person name="Oren A."/>
            <person name="Chaudhuri R.R."/>
            <person name="La Ragione R."/>
            <person name="Hildebrand F."/>
            <person name="Pallen M.J."/>
        </authorList>
    </citation>
    <scope>NUCLEOTIDE SEQUENCE</scope>
    <source>
        <strain evidence="15">CHK165-2605</strain>
    </source>
</reference>
<comment type="function">
    <text evidence="12">Catalyzes the phosphorylation of ribose at O-5 in a reaction requiring ATP and magnesium. The resulting D-ribose-5-phosphate can then be used either for sythesis of nucleotides, histidine, and tryptophan, or as a component of the pentose phosphate pathway.</text>
</comment>
<evidence type="ECO:0000256" key="12">
    <source>
        <dbReference type="HAMAP-Rule" id="MF_01987"/>
    </source>
</evidence>
<comment type="similarity">
    <text evidence="13">Belongs to the carbohydrate kinase PfkB family. LacC subfamily.</text>
</comment>
<evidence type="ECO:0000256" key="11">
    <source>
        <dbReference type="ARBA" id="ARBA00023277"/>
    </source>
</evidence>
<dbReference type="NCBIfam" id="TIGR02152">
    <property type="entry name" value="D_ribokin_bact"/>
    <property type="match status" value="1"/>
</dbReference>
<dbReference type="EMBL" id="DWWI01000176">
    <property type="protein sequence ID" value="HJC43671.1"/>
    <property type="molecule type" value="Genomic_DNA"/>
</dbReference>
<accession>A0A9D2P3P1</accession>
<comment type="caution">
    <text evidence="12">Lacks conserved residue(s) required for the propagation of feature annotation.</text>
</comment>
<evidence type="ECO:0000256" key="9">
    <source>
        <dbReference type="ARBA" id="ARBA00022842"/>
    </source>
</evidence>
<dbReference type="InterPro" id="IPR002139">
    <property type="entry name" value="Ribo/fructo_kinase"/>
</dbReference>
<feature type="binding site" evidence="12">
    <location>
        <begin position="221"/>
        <end position="226"/>
    </location>
    <ligand>
        <name>ATP</name>
        <dbReference type="ChEBI" id="CHEBI:30616"/>
    </ligand>
</feature>
<comment type="caution">
    <text evidence="15">The sequence shown here is derived from an EMBL/GenBank/DDBJ whole genome shotgun (WGS) entry which is preliminary data.</text>
</comment>
<dbReference type="GO" id="GO:0005988">
    <property type="term" value="P:lactose metabolic process"/>
    <property type="evidence" value="ECO:0007669"/>
    <property type="project" value="UniProtKB-KW"/>
</dbReference>
<proteinExistence type="inferred from homology"/>
<dbReference type="PANTHER" id="PTHR10584">
    <property type="entry name" value="SUGAR KINASE"/>
    <property type="match status" value="1"/>
</dbReference>
<comment type="cofactor">
    <cofactor evidence="12">
        <name>Mg(2+)</name>
        <dbReference type="ChEBI" id="CHEBI:18420"/>
    </cofactor>
    <text evidence="12">Requires a divalent cation, most likely magnesium in vivo, as an electrophilic catalyst to aid phosphoryl group transfer. It is the chelate of the metal and the nucleotide that is the actual substrate.</text>
</comment>
<evidence type="ECO:0000256" key="5">
    <source>
        <dbReference type="ARBA" id="ARBA00022723"/>
    </source>
</evidence>
<feature type="binding site" evidence="12">
    <location>
        <position position="283"/>
    </location>
    <ligand>
        <name>K(+)</name>
        <dbReference type="ChEBI" id="CHEBI:29103"/>
    </ligand>
</feature>
<feature type="binding site" evidence="12">
    <location>
        <begin position="11"/>
        <end position="13"/>
    </location>
    <ligand>
        <name>substrate</name>
    </ligand>
</feature>
<comment type="pathway">
    <text evidence="13">Carbohydrate metabolism; D-tagatose 6-phosphate degradation; D-glyceraldehyde 3-phosphate and glycerone phosphate from D-tagatose 6-phosphate: step 1/2.</text>
</comment>
<dbReference type="GO" id="GO:0004747">
    <property type="term" value="F:ribokinase activity"/>
    <property type="evidence" value="ECO:0007669"/>
    <property type="project" value="UniProtKB-UniRule"/>
</dbReference>
<feature type="binding site" evidence="12">
    <location>
        <position position="247"/>
    </location>
    <ligand>
        <name>K(+)</name>
        <dbReference type="ChEBI" id="CHEBI:29103"/>
    </ligand>
</feature>
<evidence type="ECO:0000256" key="7">
    <source>
        <dbReference type="ARBA" id="ARBA00022777"/>
    </source>
</evidence>
<feature type="binding site" evidence="12">
    <location>
        <begin position="252"/>
        <end position="253"/>
    </location>
    <ligand>
        <name>ATP</name>
        <dbReference type="ChEBI" id="CHEBI:30616"/>
    </ligand>
</feature>
<comment type="catalytic activity">
    <reaction evidence="13">
        <text>D-tagatofuranose 6-phosphate + ATP = D-tagatofuranose 1,6-bisphosphate + ADP + H(+)</text>
        <dbReference type="Rhea" id="RHEA:12420"/>
        <dbReference type="ChEBI" id="CHEBI:15378"/>
        <dbReference type="ChEBI" id="CHEBI:30616"/>
        <dbReference type="ChEBI" id="CHEBI:58694"/>
        <dbReference type="ChEBI" id="CHEBI:58695"/>
        <dbReference type="ChEBI" id="CHEBI:456216"/>
        <dbReference type="EC" id="2.7.1.144"/>
    </reaction>
</comment>
<dbReference type="CDD" id="cd01174">
    <property type="entry name" value="ribokinase"/>
    <property type="match status" value="1"/>
</dbReference>
<keyword evidence="13" id="KW-0423">Lactose metabolism</keyword>
<sequence>MKRILIVGSLNMDTVLEVPYLPRAGETITGKNITLIPGGKGANQAYAAGKLGGDVVMAGAVGDDSFGDRLRANLKEVGVNTTPIVEISGVPTGQAYIIVDDNGENSITLIRGTNGEVTCKMAESWKKYIETCDILIMQLEIPLDTVLYVKNLAVRLGKTVILDPAPAKKEFPDGFWQGIDYIKPNETELSILTGKAIDTKENIIIAASEMLDKGVKNVIVTLGEKGCFLVNRSVQKFFPVEKVKAVDTTAAGDCFTAAFALALSRGETEDEAVNFGQKVSSIAVTRKGAQTSIPDASEL</sequence>
<keyword evidence="9 12" id="KW-0460">Magnesium</keyword>
<dbReference type="GO" id="GO:0046872">
    <property type="term" value="F:metal ion binding"/>
    <property type="evidence" value="ECO:0007669"/>
    <property type="project" value="UniProtKB-KW"/>
</dbReference>
<evidence type="ECO:0000256" key="10">
    <source>
        <dbReference type="ARBA" id="ARBA00022958"/>
    </source>
</evidence>
<keyword evidence="6 12" id="KW-0547">Nucleotide-binding</keyword>
<feature type="binding site" evidence="12">
    <location>
        <position position="249"/>
    </location>
    <ligand>
        <name>K(+)</name>
        <dbReference type="ChEBI" id="CHEBI:29103"/>
    </ligand>
</feature>
<feature type="binding site" evidence="12">
    <location>
        <position position="288"/>
    </location>
    <ligand>
        <name>K(+)</name>
        <dbReference type="ChEBI" id="CHEBI:29103"/>
    </ligand>
</feature>
<keyword evidence="7 12" id="KW-0418">Kinase</keyword>
<comment type="similarity">
    <text evidence="12">Belongs to the carbohydrate kinase PfkB family. Ribokinase subfamily.</text>
</comment>
<feature type="binding site" evidence="12">
    <location>
        <position position="286"/>
    </location>
    <ligand>
        <name>K(+)</name>
        <dbReference type="ChEBI" id="CHEBI:29103"/>
    </ligand>
</feature>
<keyword evidence="5 12" id="KW-0479">Metal-binding</keyword>
<keyword evidence="10 12" id="KW-0630">Potassium</keyword>